<dbReference type="InterPro" id="IPR016277">
    <property type="entry name" value="Ptp1"/>
</dbReference>
<reference evidence="10" key="1">
    <citation type="submission" date="2016-03" db="EMBL/GenBank/DDBJ databases">
        <authorList>
            <person name="Devillers Hugo."/>
        </authorList>
    </citation>
    <scope>NUCLEOTIDE SEQUENCE [LARGE SCALE GENOMIC DNA]</scope>
</reference>
<dbReference type="CDD" id="cd18533">
    <property type="entry name" value="PTP_fungal"/>
    <property type="match status" value="1"/>
</dbReference>
<dbReference type="Gene3D" id="3.90.190.10">
    <property type="entry name" value="Protein tyrosine phosphatase superfamily"/>
    <property type="match status" value="1"/>
</dbReference>
<dbReference type="SUPFAM" id="SSF52799">
    <property type="entry name" value="(Phosphotyrosine protein) phosphatases II"/>
    <property type="match status" value="1"/>
</dbReference>
<dbReference type="PROSITE" id="PS50056">
    <property type="entry name" value="TYR_PHOSPHATASE_2"/>
    <property type="match status" value="1"/>
</dbReference>
<name>A0A1G4KL53_9SACH</name>
<feature type="domain" description="Tyrosine specific protein phosphatases" evidence="8">
    <location>
        <begin position="219"/>
        <end position="304"/>
    </location>
</feature>
<gene>
    <name evidence="9" type="ORF">LANO_0H04500G</name>
</gene>
<dbReference type="GO" id="GO:0005737">
    <property type="term" value="C:cytoplasm"/>
    <property type="evidence" value="ECO:0007669"/>
    <property type="project" value="UniProtKB-SubCell"/>
</dbReference>
<keyword evidence="4" id="KW-0963">Cytoplasm</keyword>
<feature type="domain" description="Tyrosine-protein phosphatase" evidence="7">
    <location>
        <begin position="17"/>
        <end position="313"/>
    </location>
</feature>
<evidence type="ECO:0000256" key="5">
    <source>
        <dbReference type="ARBA" id="ARBA00022801"/>
    </source>
</evidence>
<dbReference type="PROSITE" id="PS50055">
    <property type="entry name" value="TYR_PHOSPHATASE_PTP"/>
    <property type="match status" value="1"/>
</dbReference>
<dbReference type="Proteomes" id="UP000189911">
    <property type="component" value="Chromosome H"/>
</dbReference>
<dbReference type="EMBL" id="LT598447">
    <property type="protein sequence ID" value="SCV05302.1"/>
    <property type="molecule type" value="Genomic_DNA"/>
</dbReference>
<dbReference type="PANTHER" id="PTHR19134:SF449">
    <property type="entry name" value="TYROSINE-PROTEIN PHOSPHATASE 1"/>
    <property type="match status" value="1"/>
</dbReference>
<evidence type="ECO:0000256" key="4">
    <source>
        <dbReference type="ARBA" id="ARBA00022490"/>
    </source>
</evidence>
<evidence type="ECO:0000313" key="10">
    <source>
        <dbReference type="Proteomes" id="UP000189911"/>
    </source>
</evidence>
<dbReference type="GO" id="GO:0004725">
    <property type="term" value="F:protein tyrosine phosphatase activity"/>
    <property type="evidence" value="ECO:0007669"/>
    <property type="project" value="UniProtKB-EC"/>
</dbReference>
<dbReference type="InterPro" id="IPR000387">
    <property type="entry name" value="Tyr_Pase_dom"/>
</dbReference>
<dbReference type="PROSITE" id="PS00383">
    <property type="entry name" value="TYR_PHOSPHATASE_1"/>
    <property type="match status" value="1"/>
</dbReference>
<dbReference type="PANTHER" id="PTHR19134">
    <property type="entry name" value="RECEPTOR-TYPE TYROSINE-PROTEIN PHOSPHATASE"/>
    <property type="match status" value="1"/>
</dbReference>
<evidence type="ECO:0000256" key="2">
    <source>
        <dbReference type="ARBA" id="ARBA00009649"/>
    </source>
</evidence>
<protein>
    <recommendedName>
        <fullName evidence="3">protein-tyrosine-phosphatase</fullName>
        <ecNumber evidence="3">3.1.3.48</ecNumber>
    </recommendedName>
</protein>
<evidence type="ECO:0000259" key="7">
    <source>
        <dbReference type="PROSITE" id="PS50055"/>
    </source>
</evidence>
<evidence type="ECO:0000256" key="1">
    <source>
        <dbReference type="ARBA" id="ARBA00004496"/>
    </source>
</evidence>
<dbReference type="SMART" id="SM00194">
    <property type="entry name" value="PTPc"/>
    <property type="match status" value="1"/>
</dbReference>
<comment type="similarity">
    <text evidence="2">Belongs to the protein-tyrosine phosphatase family. Non-receptor class subfamily.</text>
</comment>
<dbReference type="InterPro" id="IPR050348">
    <property type="entry name" value="Protein-Tyr_Phosphatase"/>
</dbReference>
<keyword evidence="6" id="KW-0904">Protein phosphatase</keyword>
<dbReference type="Pfam" id="PF00102">
    <property type="entry name" value="Y_phosphatase"/>
    <property type="match status" value="1"/>
</dbReference>
<dbReference type="PRINTS" id="PR00700">
    <property type="entry name" value="PRTYPHPHTASE"/>
</dbReference>
<comment type="subcellular location">
    <subcellularLocation>
        <location evidence="1">Cytoplasm</location>
    </subcellularLocation>
</comment>
<dbReference type="InterPro" id="IPR000242">
    <property type="entry name" value="PTP_cat"/>
</dbReference>
<evidence type="ECO:0000256" key="6">
    <source>
        <dbReference type="ARBA" id="ARBA00022912"/>
    </source>
</evidence>
<dbReference type="AlphaFoldDB" id="A0A1G4KL53"/>
<dbReference type="InterPro" id="IPR016130">
    <property type="entry name" value="Tyr_Pase_AS"/>
</dbReference>
<evidence type="ECO:0000313" key="9">
    <source>
        <dbReference type="EMBL" id="SCV05302.1"/>
    </source>
</evidence>
<sequence length="317" mass="37104">MVSKTLPWYLNQKQQEILSKFQYIQHQEDLRLRDATINPETSKWSLGVSVEHANNNRNRYVNIMPYERNRVKLRVKAGNDYVNASYVKIQVPIQSLRPGYYIATQGPTESSYLHFWQMCYQQCPGDDITIVMVTPLVEQRRQKCFEYWPRNSGSFVTVPESPDEDSVFETGFEVRYVGQERVNDYTLTTLKIVPSDPRFPPKTVHHFYFDQWRDMSKPDEIIPILKLSKHSHSLNSTENPMIVHCSAGVGRTGTFITLDHLFHDTRDFTQPQAVQGYQHDLVEQIVLQLRSQRLKMVQAVDQYLFIYHAANHVFKLS</sequence>
<dbReference type="FunFam" id="3.90.190.10:FF:000115">
    <property type="entry name" value="Tyrosine-protein phosphatase 1"/>
    <property type="match status" value="1"/>
</dbReference>
<dbReference type="EC" id="3.1.3.48" evidence="3"/>
<proteinExistence type="inferred from homology"/>
<dbReference type="OrthoDB" id="10253954at2759"/>
<evidence type="ECO:0000256" key="3">
    <source>
        <dbReference type="ARBA" id="ARBA00013064"/>
    </source>
</evidence>
<dbReference type="InterPro" id="IPR029021">
    <property type="entry name" value="Prot-tyrosine_phosphatase-like"/>
</dbReference>
<evidence type="ECO:0000259" key="8">
    <source>
        <dbReference type="PROSITE" id="PS50056"/>
    </source>
</evidence>
<dbReference type="PIRSF" id="PIRSF000938">
    <property type="entry name" value="PTPN1_yeast"/>
    <property type="match status" value="1"/>
</dbReference>
<dbReference type="SMART" id="SM00404">
    <property type="entry name" value="PTPc_motif"/>
    <property type="match status" value="1"/>
</dbReference>
<keyword evidence="5" id="KW-0378">Hydrolase</keyword>
<dbReference type="InterPro" id="IPR003595">
    <property type="entry name" value="Tyr_Pase_cat"/>
</dbReference>
<accession>A0A1G4KL53</accession>
<keyword evidence="10" id="KW-1185">Reference proteome</keyword>
<organism evidence="9 10">
    <name type="scientific">Lachancea nothofagi CBS 11611</name>
    <dbReference type="NCBI Taxonomy" id="1266666"/>
    <lineage>
        <taxon>Eukaryota</taxon>
        <taxon>Fungi</taxon>
        <taxon>Dikarya</taxon>
        <taxon>Ascomycota</taxon>
        <taxon>Saccharomycotina</taxon>
        <taxon>Saccharomycetes</taxon>
        <taxon>Saccharomycetales</taxon>
        <taxon>Saccharomycetaceae</taxon>
        <taxon>Lachancea</taxon>
    </lineage>
</organism>